<evidence type="ECO:0000256" key="2">
    <source>
        <dbReference type="ARBA" id="ARBA00023002"/>
    </source>
</evidence>
<dbReference type="STRING" id="1265309.K529_014355"/>
<dbReference type="OrthoDB" id="9801783at2"/>
<proteinExistence type="predicted"/>
<organism evidence="4 5">
    <name type="scientific">Tritonibacter mobilis F1926</name>
    <dbReference type="NCBI Taxonomy" id="1265309"/>
    <lineage>
        <taxon>Bacteria</taxon>
        <taxon>Pseudomonadati</taxon>
        <taxon>Pseudomonadota</taxon>
        <taxon>Alphaproteobacteria</taxon>
        <taxon>Rhodobacterales</taxon>
        <taxon>Paracoccaceae</taxon>
        <taxon>Tritonibacter</taxon>
    </lineage>
</organism>
<evidence type="ECO:0000256" key="1">
    <source>
        <dbReference type="ARBA" id="ARBA00022723"/>
    </source>
</evidence>
<dbReference type="GO" id="GO:0046872">
    <property type="term" value="F:metal ion binding"/>
    <property type="evidence" value="ECO:0007669"/>
    <property type="project" value="UniProtKB-KW"/>
</dbReference>
<gene>
    <name evidence="4" type="ORF">K529_014355</name>
</gene>
<protein>
    <submittedName>
        <fullName evidence="4">4-hydroxythreonine-4-phosphate dehydrogenase</fullName>
    </submittedName>
</protein>
<evidence type="ECO:0000313" key="4">
    <source>
        <dbReference type="EMBL" id="ANP41955.1"/>
    </source>
</evidence>
<dbReference type="GO" id="GO:0016491">
    <property type="term" value="F:oxidoreductase activity"/>
    <property type="evidence" value="ECO:0007669"/>
    <property type="project" value="UniProtKB-KW"/>
</dbReference>
<dbReference type="Proteomes" id="UP000013243">
    <property type="component" value="Chromosome"/>
</dbReference>
<dbReference type="KEGG" id="rmb:K529_014355"/>
<evidence type="ECO:0000313" key="5">
    <source>
        <dbReference type="Proteomes" id="UP000013243"/>
    </source>
</evidence>
<dbReference type="Gene3D" id="3.40.718.10">
    <property type="entry name" value="Isopropylmalate Dehydrogenase"/>
    <property type="match status" value="1"/>
</dbReference>
<sequence>MSPRIGVIPGDPSGIGPELVARLLADDITHDAQILLIGDRHVFEMGQAQAGLSHDMTAIDASQQDWSTVEGYALHEMTTINPDEVVLAQSTESSGRSTLQVLDQALEFVRTGVIDAIVFAPFNKASMHLAGIGHSDELHYMAEKLGVTGYISELNTLDGMWTSRVTSHIALRDVADVISAERIEDATHLIDRTLRRAGYARPRIAVAALNPHAGDGGNFGREEIDVIEPAVRQMAGGQMAVTGPLPSDTVFLKVTRGEIDAVVTMYHDQGQIALKLLGFDRGVTVQGGLPVPVTTPAHGTAFDIAGRGEADVGATRAAFEIACKMVSNWQKEDAA</sequence>
<reference evidence="4 5" key="1">
    <citation type="journal article" date="2016" name="ISME J.">
        <title>Global occurrence and heterogeneity of the Roseobacter-clade species Ruegeria mobilis.</title>
        <authorList>
            <person name="Sonnenschein E."/>
            <person name="Gram L."/>
        </authorList>
    </citation>
    <scope>NUCLEOTIDE SEQUENCE [LARGE SCALE GENOMIC DNA]</scope>
    <source>
        <strain evidence="4 5">F1926</strain>
    </source>
</reference>
<keyword evidence="3" id="KW-0520">NAD</keyword>
<dbReference type="PANTHER" id="PTHR30004:SF3">
    <property type="entry name" value="4-HYDROXYTHREONINE-4-PHOSPHATE DEHYDROGENASE 2-RELATED"/>
    <property type="match status" value="1"/>
</dbReference>
<dbReference type="Pfam" id="PF04166">
    <property type="entry name" value="PdxA"/>
    <property type="match status" value="1"/>
</dbReference>
<dbReference type="RefSeq" id="WP_005616424.1">
    <property type="nucleotide sequence ID" value="NZ_CP015230.1"/>
</dbReference>
<dbReference type="SUPFAM" id="SSF53659">
    <property type="entry name" value="Isocitrate/Isopropylmalate dehydrogenase-like"/>
    <property type="match status" value="1"/>
</dbReference>
<dbReference type="InterPro" id="IPR005255">
    <property type="entry name" value="PdxA_fam"/>
</dbReference>
<dbReference type="GeneID" id="28251039"/>
<evidence type="ECO:0000256" key="3">
    <source>
        <dbReference type="ARBA" id="ARBA00023027"/>
    </source>
</evidence>
<dbReference type="PANTHER" id="PTHR30004">
    <property type="entry name" value="4-HYDROXYTHREONINE-4-PHOSPHATE DEHYDROGENASE"/>
    <property type="match status" value="1"/>
</dbReference>
<name>A0A1B1A5W1_9RHOB</name>
<dbReference type="GO" id="GO:0051287">
    <property type="term" value="F:NAD binding"/>
    <property type="evidence" value="ECO:0007669"/>
    <property type="project" value="InterPro"/>
</dbReference>
<keyword evidence="1" id="KW-0479">Metal-binding</keyword>
<keyword evidence="2" id="KW-0560">Oxidoreductase</keyword>
<dbReference type="AlphaFoldDB" id="A0A1B1A5W1"/>
<accession>A0A1B1A5W1</accession>
<dbReference type="EMBL" id="CP015230">
    <property type="protein sequence ID" value="ANP41955.1"/>
    <property type="molecule type" value="Genomic_DNA"/>
</dbReference>